<evidence type="ECO:0000259" key="3">
    <source>
        <dbReference type="Pfam" id="PF14321"/>
    </source>
</evidence>
<feature type="compositionally biased region" description="Polar residues" evidence="1">
    <location>
        <begin position="203"/>
        <end position="214"/>
    </location>
</feature>
<evidence type="ECO:0000256" key="2">
    <source>
        <dbReference type="SAM" id="SignalP"/>
    </source>
</evidence>
<dbReference type="InterPro" id="IPR025491">
    <property type="entry name" value="DUF4382"/>
</dbReference>
<organism evidence="4 5">
    <name type="scientific">Marinospirillum alkalitolerans</name>
    <dbReference type="NCBI Taxonomy" id="3123374"/>
    <lineage>
        <taxon>Bacteria</taxon>
        <taxon>Pseudomonadati</taxon>
        <taxon>Pseudomonadota</taxon>
        <taxon>Gammaproteobacteria</taxon>
        <taxon>Oceanospirillales</taxon>
        <taxon>Oceanospirillaceae</taxon>
        <taxon>Marinospirillum</taxon>
    </lineage>
</organism>
<evidence type="ECO:0000313" key="4">
    <source>
        <dbReference type="EMBL" id="MFK7160098.1"/>
    </source>
</evidence>
<evidence type="ECO:0000313" key="5">
    <source>
        <dbReference type="Proteomes" id="UP001621714"/>
    </source>
</evidence>
<feature type="chain" id="PRO_5046284151" evidence="2">
    <location>
        <begin position="21"/>
        <end position="488"/>
    </location>
</feature>
<dbReference type="Proteomes" id="UP001621714">
    <property type="component" value="Unassembled WGS sequence"/>
</dbReference>
<protein>
    <submittedName>
        <fullName evidence="4">DUF4382 domain-containing protein</fullName>
    </submittedName>
</protein>
<dbReference type="PROSITE" id="PS51257">
    <property type="entry name" value="PROKAR_LIPOPROTEIN"/>
    <property type="match status" value="1"/>
</dbReference>
<feature type="domain" description="DUF4382" evidence="3">
    <location>
        <begin position="42"/>
        <end position="176"/>
    </location>
</feature>
<accession>A0ABW8PWR7</accession>
<reference evidence="4 5" key="1">
    <citation type="submission" date="2024-02" db="EMBL/GenBank/DDBJ databases">
        <title>Marinospirillum sp. MEB 164 isolated from Lonar lake sediment.</title>
        <authorList>
            <person name="Joshi A."/>
            <person name="Thite S."/>
        </authorList>
    </citation>
    <scope>NUCLEOTIDE SEQUENCE [LARGE SCALE GENOMIC DNA]</scope>
    <source>
        <strain evidence="4 5">MEB164</strain>
    </source>
</reference>
<evidence type="ECO:0000256" key="1">
    <source>
        <dbReference type="SAM" id="MobiDB-lite"/>
    </source>
</evidence>
<gene>
    <name evidence="4" type="ORF">V6U78_03495</name>
</gene>
<sequence>MRMFSFLLLALLLALGGCLSSDDDPTAGSSDEVQAEDSLNFASIALLLTDAPLEDYDEVNFQLLGIHLLPDALSDTADAVVLFEGNQSINLLDLRHHAELFSINESVPVGDYSVVRLYTTQTVELVVYDEEQGRQVEQAKLGYAYFDLLTATPILARGGETTYLEVDIDIEMSLLSYDATTDSLYFEPSASVRTLQKPEEGSASETTSTDSNLPLVSVRGQLREEELICPSAQASLSACTRLVQDERTQFYNSDLSPIPADQLPLGHDVLAMGHFTPLAATGQRALHTYTLVLGQRPLLNIRSLPVREVLGEEGVGLANGRFAAWAEGARIITQHGQAIDLEDLQAPFQASILGRFSPGHLEAIALMILQDQPAIESDDEETQAASSQVLQAEFDQVLDSELRIYQVIYQGEPLRVEASQARLVITGSGRITNSLSEHAISDADQGASMMLRGILIEADEATESRRLVAEHLVLHRLPIQRRPQEAAR</sequence>
<dbReference type="Pfam" id="PF14321">
    <property type="entry name" value="DUF4382"/>
    <property type="match status" value="1"/>
</dbReference>
<name>A0ABW8PWR7_9GAMM</name>
<feature type="signal peptide" evidence="2">
    <location>
        <begin position="1"/>
        <end position="20"/>
    </location>
</feature>
<dbReference type="EMBL" id="JBANFI010000002">
    <property type="protein sequence ID" value="MFK7160098.1"/>
    <property type="molecule type" value="Genomic_DNA"/>
</dbReference>
<proteinExistence type="predicted"/>
<dbReference type="RefSeq" id="WP_405337251.1">
    <property type="nucleotide sequence ID" value="NZ_JBANFI010000002.1"/>
</dbReference>
<feature type="region of interest" description="Disordered" evidence="1">
    <location>
        <begin position="191"/>
        <end position="215"/>
    </location>
</feature>
<keyword evidence="2" id="KW-0732">Signal</keyword>
<keyword evidence="5" id="KW-1185">Reference proteome</keyword>
<comment type="caution">
    <text evidence="4">The sequence shown here is derived from an EMBL/GenBank/DDBJ whole genome shotgun (WGS) entry which is preliminary data.</text>
</comment>